<feature type="transmembrane region" description="Helical" evidence="1">
    <location>
        <begin position="88"/>
        <end position="105"/>
    </location>
</feature>
<protein>
    <submittedName>
        <fullName evidence="2">Uncharacterized protein</fullName>
    </submittedName>
</protein>
<keyword evidence="3" id="KW-1185">Reference proteome</keyword>
<proteinExistence type="predicted"/>
<keyword evidence="1" id="KW-0472">Membrane</keyword>
<dbReference type="AlphaFoldDB" id="A0A8J3AAV5"/>
<gene>
    <name evidence="2" type="ORF">GCM10011354_21800</name>
</gene>
<keyword evidence="1" id="KW-1133">Transmembrane helix</keyword>
<comment type="caution">
    <text evidence="2">The sequence shown here is derived from an EMBL/GenBank/DDBJ whole genome shotgun (WGS) entry which is preliminary data.</text>
</comment>
<reference evidence="2" key="1">
    <citation type="journal article" date="2014" name="Int. J. Syst. Evol. Microbiol.">
        <title>Complete genome sequence of Corynebacterium casei LMG S-19264T (=DSM 44701T), isolated from a smear-ripened cheese.</title>
        <authorList>
            <consortium name="US DOE Joint Genome Institute (JGI-PGF)"/>
            <person name="Walter F."/>
            <person name="Albersmeier A."/>
            <person name="Kalinowski J."/>
            <person name="Ruckert C."/>
        </authorList>
    </citation>
    <scope>NUCLEOTIDE SEQUENCE</scope>
    <source>
        <strain evidence="2">CGMCC 1.14988</strain>
    </source>
</reference>
<evidence type="ECO:0000313" key="2">
    <source>
        <dbReference type="EMBL" id="GGI06979.1"/>
    </source>
</evidence>
<dbReference type="Proteomes" id="UP000650511">
    <property type="component" value="Unassembled WGS sequence"/>
</dbReference>
<dbReference type="EMBL" id="BMHA01000007">
    <property type="protein sequence ID" value="GGI06979.1"/>
    <property type="molecule type" value="Genomic_DNA"/>
</dbReference>
<evidence type="ECO:0000256" key="1">
    <source>
        <dbReference type="SAM" id="Phobius"/>
    </source>
</evidence>
<reference evidence="2" key="2">
    <citation type="submission" date="2020-09" db="EMBL/GenBank/DDBJ databases">
        <authorList>
            <person name="Sun Q."/>
            <person name="Zhou Y."/>
        </authorList>
    </citation>
    <scope>NUCLEOTIDE SEQUENCE</scope>
    <source>
        <strain evidence="2">CGMCC 1.14988</strain>
    </source>
</reference>
<organism evidence="2 3">
    <name type="scientific">Egicoccus halophilus</name>
    <dbReference type="NCBI Taxonomy" id="1670830"/>
    <lineage>
        <taxon>Bacteria</taxon>
        <taxon>Bacillati</taxon>
        <taxon>Actinomycetota</taxon>
        <taxon>Nitriliruptoria</taxon>
        <taxon>Egicoccales</taxon>
        <taxon>Egicoccaceae</taxon>
        <taxon>Egicoccus</taxon>
    </lineage>
</organism>
<keyword evidence="1" id="KW-0812">Transmembrane</keyword>
<feature type="transmembrane region" description="Helical" evidence="1">
    <location>
        <begin position="112"/>
        <end position="131"/>
    </location>
</feature>
<accession>A0A8J3AAV5</accession>
<evidence type="ECO:0000313" key="3">
    <source>
        <dbReference type="Proteomes" id="UP000650511"/>
    </source>
</evidence>
<sequence length="386" mass="42149">MGGAVCECCGAAAMRPTSRARRLRDWFDSGIHGIVRHRCSVCGDASSHGGRGYVLVRPRSRGQQLLRMPVDLVQALRWERTWHPVPRFYAFVGVGALVPATVLAARLPRRRLLALAGTPAAAIVGAFGWSMTTAGGPDGRRAVGMIIAPQRTRQRVEAERLALVRRGVAELPPLVPADWDGEIRLGGHGTSSGPGSDQRLVSVSVTAEHRVTGVGGRVRSLDITVDRDVARSERDILERLADLERDPDADQPPDEADEADEATLLRWLQDRDRRREHRAEQLADAWHEITVVVEGAPVTVRQAVGDDAAVAGFRHDGLEVSVEARGLSTDGLRLRRVTDVEPLIDAMLRHERAVLGGPRSDERPRRSLRRRRLGSGFSGVALTSNS</sequence>
<name>A0A8J3AAV5_9ACTN</name>